<gene>
    <name evidence="1" type="ORF">QAD02_012261</name>
</gene>
<evidence type="ECO:0000313" key="2">
    <source>
        <dbReference type="Proteomes" id="UP001239111"/>
    </source>
</evidence>
<sequence>MAAQNVGRISEIANYTLSPTELESVRQHFWVWLQKKSSGALSSITRSLEKQEDAGQPRTRTWLSELTYGEPTVGYALASAPIVFTRLLGASVEPLSFVAGPYSDYYIVLNQ</sequence>
<name>A0ACC2P1S8_9HYME</name>
<evidence type="ECO:0000313" key="1">
    <source>
        <dbReference type="EMBL" id="KAJ8676474.1"/>
    </source>
</evidence>
<accession>A0ACC2P1S8</accession>
<organism evidence="1 2">
    <name type="scientific">Eretmocerus hayati</name>
    <dbReference type="NCBI Taxonomy" id="131215"/>
    <lineage>
        <taxon>Eukaryota</taxon>
        <taxon>Metazoa</taxon>
        <taxon>Ecdysozoa</taxon>
        <taxon>Arthropoda</taxon>
        <taxon>Hexapoda</taxon>
        <taxon>Insecta</taxon>
        <taxon>Pterygota</taxon>
        <taxon>Neoptera</taxon>
        <taxon>Endopterygota</taxon>
        <taxon>Hymenoptera</taxon>
        <taxon>Apocrita</taxon>
        <taxon>Proctotrupomorpha</taxon>
        <taxon>Chalcidoidea</taxon>
        <taxon>Aphelinidae</taxon>
        <taxon>Aphelininae</taxon>
        <taxon>Eretmocerus</taxon>
    </lineage>
</organism>
<keyword evidence="2" id="KW-1185">Reference proteome</keyword>
<dbReference type="EMBL" id="CM056742">
    <property type="protein sequence ID" value="KAJ8676474.1"/>
    <property type="molecule type" value="Genomic_DNA"/>
</dbReference>
<protein>
    <submittedName>
        <fullName evidence="1">Uncharacterized protein</fullName>
    </submittedName>
</protein>
<comment type="caution">
    <text evidence="1">The sequence shown here is derived from an EMBL/GenBank/DDBJ whole genome shotgun (WGS) entry which is preliminary data.</text>
</comment>
<proteinExistence type="predicted"/>
<reference evidence="1" key="1">
    <citation type="submission" date="2023-04" db="EMBL/GenBank/DDBJ databases">
        <title>A chromosome-level genome assembly of the parasitoid wasp Eretmocerus hayati.</title>
        <authorList>
            <person name="Zhong Y."/>
            <person name="Liu S."/>
            <person name="Liu Y."/>
        </authorList>
    </citation>
    <scope>NUCLEOTIDE SEQUENCE</scope>
    <source>
        <strain evidence="1">ZJU_SS_LIU_2023</strain>
    </source>
</reference>
<dbReference type="Proteomes" id="UP001239111">
    <property type="component" value="Chromosome 2"/>
</dbReference>